<dbReference type="PANTHER" id="PTHR42682">
    <property type="entry name" value="HYDROGENASE-4 COMPONENT F"/>
    <property type="match status" value="1"/>
</dbReference>
<keyword evidence="4 8" id="KW-1133">Transmembrane helix</keyword>
<feature type="transmembrane region" description="Helical" evidence="8">
    <location>
        <begin position="272"/>
        <end position="296"/>
    </location>
</feature>
<evidence type="ECO:0000256" key="3">
    <source>
        <dbReference type="ARBA" id="ARBA00022692"/>
    </source>
</evidence>
<feature type="transmembrane region" description="Helical" evidence="8">
    <location>
        <begin position="117"/>
        <end position="141"/>
    </location>
</feature>
<protein>
    <recommendedName>
        <fullName evidence="9">NADH:quinone oxidoreductase/Mrp antiporter transmembrane domain-containing protein</fullName>
    </recommendedName>
</protein>
<evidence type="ECO:0000256" key="7">
    <source>
        <dbReference type="RuleBase" id="RU000320"/>
    </source>
</evidence>
<evidence type="ECO:0000256" key="2">
    <source>
        <dbReference type="ARBA" id="ARBA00022475"/>
    </source>
</evidence>
<evidence type="ECO:0000313" key="10">
    <source>
        <dbReference type="EMBL" id="POF61319.1"/>
    </source>
</evidence>
<evidence type="ECO:0000256" key="4">
    <source>
        <dbReference type="ARBA" id="ARBA00022989"/>
    </source>
</evidence>
<comment type="subcellular location">
    <subcellularLocation>
        <location evidence="1">Cell membrane</location>
        <topology evidence="1">Multi-pass membrane protein</topology>
    </subcellularLocation>
    <subcellularLocation>
        <location evidence="7">Membrane</location>
        <topology evidence="7">Multi-pass membrane protein</topology>
    </subcellularLocation>
</comment>
<evidence type="ECO:0000256" key="1">
    <source>
        <dbReference type="ARBA" id="ARBA00004651"/>
    </source>
</evidence>
<dbReference type="RefSeq" id="WP_110096412.1">
    <property type="nucleotide sequence ID" value="NZ_NKUE01000006.1"/>
</dbReference>
<sequence length="625" mass="63334">MAVAGWAVITTPGTGAGRIISIILLVVLGAMLACVLASRAWPRARAACLPLLRVGWVVVMAGALAACLPAALGHVAAVGRAPRLLSVFHPDPLALSSLLLVALVGLCAGQAGALACIAAAAAVAGGPLVSGLAGACVIVALRDDAARRGRGTGGLLGMALLSMLAPAGPDALAGAGGASRALVLPVVVLMATWPLLHLSWRPGGGRRHVPALRMADVAGFVVGGHLWLRLLACYPDSTVLSERWGYALVALSAGLFLAASLRALVARDMRRVLSGLFGGTAALPVMVAGLGLVARANDLPDMLGGVVACLMLLLAAGCIIWIALLGLCDAIEVEAGQLVLMHLGGLATLMPRVSALLSVGLLALGGMPPLIGFSISWMLLRLFGALPHGGSLAQEIPVVCVLAVMGAGWGVRLLALVRLVGVVLCGRPRTPRGAGACDPPWPVLGRCAAGVALACVVSLLPGGWGALARAGMAQVARQVNGGAVGGSLFALPSPDGVSVLVPLHGAVLLLVVGVMVGVVWWMRGVSATRQVATWEQGAPPAPPWMPFGDPLTQVGAGVFVRLLQDMAGWPEGAAAGVRRALRAWRAGGRCLMLPLLRFPDAPERLAPLALPAGIALAIALLCWLS</sequence>
<feature type="transmembrane region" description="Helical" evidence="8">
    <location>
        <begin position="153"/>
        <end position="169"/>
    </location>
</feature>
<feature type="transmembrane region" description="Helical" evidence="8">
    <location>
        <begin position="443"/>
        <end position="467"/>
    </location>
</feature>
<name>A0A2S3VXH2_9PROT</name>
<evidence type="ECO:0000313" key="11">
    <source>
        <dbReference type="Proteomes" id="UP000237344"/>
    </source>
</evidence>
<feature type="transmembrane region" description="Helical" evidence="8">
    <location>
        <begin position="181"/>
        <end position="200"/>
    </location>
</feature>
<feature type="transmembrane region" description="Helical" evidence="8">
    <location>
        <begin position="499"/>
        <end position="522"/>
    </location>
</feature>
<feature type="transmembrane region" description="Helical" evidence="8">
    <location>
        <begin position="212"/>
        <end position="232"/>
    </location>
</feature>
<dbReference type="InterPro" id="IPR001750">
    <property type="entry name" value="ND/Mrp_TM"/>
</dbReference>
<feature type="transmembrane region" description="Helical" evidence="8">
    <location>
        <begin position="53"/>
        <end position="72"/>
    </location>
</feature>
<evidence type="ECO:0000256" key="8">
    <source>
        <dbReference type="SAM" id="Phobius"/>
    </source>
</evidence>
<keyword evidence="11" id="KW-1185">Reference proteome</keyword>
<feature type="transmembrane region" description="Helical" evidence="8">
    <location>
        <begin position="302"/>
        <end position="327"/>
    </location>
</feature>
<keyword evidence="2" id="KW-1003">Cell membrane</keyword>
<keyword evidence="6 8" id="KW-0472">Membrane</keyword>
<feature type="transmembrane region" description="Helical" evidence="8">
    <location>
        <begin position="605"/>
        <end position="624"/>
    </location>
</feature>
<dbReference type="GO" id="GO:0005886">
    <property type="term" value="C:plasma membrane"/>
    <property type="evidence" value="ECO:0007669"/>
    <property type="project" value="UniProtKB-SubCell"/>
</dbReference>
<evidence type="ECO:0000256" key="5">
    <source>
        <dbReference type="ARBA" id="ARBA00023002"/>
    </source>
</evidence>
<feature type="domain" description="NADH:quinone oxidoreductase/Mrp antiporter transmembrane" evidence="9">
    <location>
        <begin position="223"/>
        <end position="381"/>
    </location>
</feature>
<dbReference type="AlphaFoldDB" id="A0A2S3VXH2"/>
<dbReference type="Pfam" id="PF00361">
    <property type="entry name" value="Proton_antipo_M"/>
    <property type="match status" value="1"/>
</dbReference>
<feature type="transmembrane region" description="Helical" evidence="8">
    <location>
        <begin position="19"/>
        <end position="41"/>
    </location>
</feature>
<dbReference type="EMBL" id="POTC01000082">
    <property type="protein sequence ID" value="POF61319.1"/>
    <property type="molecule type" value="Genomic_DNA"/>
</dbReference>
<reference evidence="10 11" key="1">
    <citation type="submission" date="2018-01" db="EMBL/GenBank/DDBJ databases">
        <title>Draft Genome Sequence of Komagataeibacter maltaceti LMG 1529, a Vinegar Producing Acetic Acid Bacterium Isolated from Malt Vinegar Brewery Acetifiers.</title>
        <authorList>
            <person name="Zhang Q."/>
            <person name="Hollensteiner J."/>
            <person name="Poehlein A."/>
            <person name="Daniel R."/>
        </authorList>
    </citation>
    <scope>NUCLEOTIDE SEQUENCE [LARGE SCALE GENOMIC DNA]</scope>
    <source>
        <strain evidence="10 11">LMG 1529</strain>
    </source>
</reference>
<dbReference type="InterPro" id="IPR052175">
    <property type="entry name" value="ComplexI-like_HydComp"/>
</dbReference>
<dbReference type="PANTHER" id="PTHR42682:SF4">
    <property type="entry name" value="NADH-UBIQUINONE_PLASTOQUINONE"/>
    <property type="match status" value="1"/>
</dbReference>
<feature type="transmembrane region" description="Helical" evidence="8">
    <location>
        <begin position="93"/>
        <end position="111"/>
    </location>
</feature>
<feature type="transmembrane region" description="Helical" evidence="8">
    <location>
        <begin position="244"/>
        <end position="265"/>
    </location>
</feature>
<dbReference type="Proteomes" id="UP000237344">
    <property type="component" value="Unassembled WGS sequence"/>
</dbReference>
<feature type="transmembrane region" description="Helical" evidence="8">
    <location>
        <begin position="398"/>
        <end position="423"/>
    </location>
</feature>
<keyword evidence="5" id="KW-0560">Oxidoreductase</keyword>
<proteinExistence type="predicted"/>
<organism evidence="10 11">
    <name type="scientific">Novacetimonas maltaceti</name>
    <dbReference type="NCBI Taxonomy" id="1203393"/>
    <lineage>
        <taxon>Bacteria</taxon>
        <taxon>Pseudomonadati</taxon>
        <taxon>Pseudomonadota</taxon>
        <taxon>Alphaproteobacteria</taxon>
        <taxon>Acetobacterales</taxon>
        <taxon>Acetobacteraceae</taxon>
        <taxon>Novacetimonas</taxon>
    </lineage>
</organism>
<gene>
    <name evidence="10" type="ORF">KMAL_30640</name>
</gene>
<dbReference type="GO" id="GO:0016491">
    <property type="term" value="F:oxidoreductase activity"/>
    <property type="evidence" value="ECO:0007669"/>
    <property type="project" value="UniProtKB-KW"/>
</dbReference>
<comment type="caution">
    <text evidence="10">The sequence shown here is derived from an EMBL/GenBank/DDBJ whole genome shotgun (WGS) entry which is preliminary data.</text>
</comment>
<keyword evidence="3 7" id="KW-0812">Transmembrane</keyword>
<accession>A0A2S3VXH2</accession>
<evidence type="ECO:0000259" key="9">
    <source>
        <dbReference type="Pfam" id="PF00361"/>
    </source>
</evidence>
<evidence type="ECO:0000256" key="6">
    <source>
        <dbReference type="ARBA" id="ARBA00023136"/>
    </source>
</evidence>